<feature type="transmembrane region" description="Helical" evidence="6">
    <location>
        <begin position="40"/>
        <end position="65"/>
    </location>
</feature>
<sequence length="394" mass="41489">MQAYQWGIFAIALGTFGIGTTEFMPMGLLPVIADGVHASIPAAGLLISAYAVGVMIGAPLITLYLTRYSHKTSLLVLMVVFVIGNVLSAISVNYETFLISRIITSLSHGAFFGIGAVVAMNLAPFHKKGSAVASIFLGLTIANIVGVPITTWLGQTFDWRISFAVTAVLGIVAFLGISRNLPAMPRAEKPDVKSELKAIMQPAALRAFATTVMCAGSMFTLYTYITPIMQTLAQASDNAIATMLMLVGIGFTLGNYISGKVTDKSPDLALIVFLGLQVIVLLMFRFTSTTLIGAGLTTLLWGVVIFGSGPPLQMQVMKIADQAPGLASSINIGAFNLGNALGAALGGLVISIGFSFDWIPAVAGGLSFLALIMVILNRHNTINAQLLNGEVQKK</sequence>
<evidence type="ECO:0000256" key="2">
    <source>
        <dbReference type="ARBA" id="ARBA00022475"/>
    </source>
</evidence>
<evidence type="ECO:0000256" key="4">
    <source>
        <dbReference type="ARBA" id="ARBA00022989"/>
    </source>
</evidence>
<feature type="transmembrane region" description="Helical" evidence="6">
    <location>
        <begin position="358"/>
        <end position="376"/>
    </location>
</feature>
<dbReference type="Proteomes" id="UP000252792">
    <property type="component" value="Unassembled WGS sequence"/>
</dbReference>
<dbReference type="PROSITE" id="PS50850">
    <property type="entry name" value="MFS"/>
    <property type="match status" value="1"/>
</dbReference>
<dbReference type="InterPro" id="IPR036259">
    <property type="entry name" value="MFS_trans_sf"/>
</dbReference>
<gene>
    <name evidence="8" type="ORF">DFP80_103244</name>
</gene>
<dbReference type="PANTHER" id="PTHR43124:SF8">
    <property type="entry name" value="INNER MEMBRANE TRANSPORT PROTEIN YDHP"/>
    <property type="match status" value="1"/>
</dbReference>
<keyword evidence="5 6" id="KW-0472">Membrane</keyword>
<accession>A0A366JCR7</accession>
<feature type="transmembrane region" description="Helical" evidence="6">
    <location>
        <begin position="333"/>
        <end position="352"/>
    </location>
</feature>
<feature type="transmembrane region" description="Helical" evidence="6">
    <location>
        <begin position="159"/>
        <end position="182"/>
    </location>
</feature>
<dbReference type="PANTHER" id="PTHR43124">
    <property type="entry name" value="PURINE EFFLUX PUMP PBUE"/>
    <property type="match status" value="1"/>
</dbReference>
<feature type="transmembrane region" description="Helical" evidence="6">
    <location>
        <begin position="292"/>
        <end position="312"/>
    </location>
</feature>
<dbReference type="RefSeq" id="WP_113915677.1">
    <property type="nucleotide sequence ID" value="NZ_QNSE01000003.1"/>
</dbReference>
<feature type="domain" description="Major facilitator superfamily (MFS) profile" evidence="7">
    <location>
        <begin position="7"/>
        <end position="382"/>
    </location>
</feature>
<evidence type="ECO:0000256" key="5">
    <source>
        <dbReference type="ARBA" id="ARBA00023136"/>
    </source>
</evidence>
<dbReference type="GO" id="GO:0022857">
    <property type="term" value="F:transmembrane transporter activity"/>
    <property type="evidence" value="ECO:0007669"/>
    <property type="project" value="InterPro"/>
</dbReference>
<feature type="transmembrane region" description="Helical" evidence="6">
    <location>
        <begin position="268"/>
        <end position="286"/>
    </location>
</feature>
<dbReference type="Pfam" id="PF07690">
    <property type="entry name" value="MFS_1"/>
    <property type="match status" value="1"/>
</dbReference>
<evidence type="ECO:0000259" key="7">
    <source>
        <dbReference type="PROSITE" id="PS50850"/>
    </source>
</evidence>
<dbReference type="CDD" id="cd17324">
    <property type="entry name" value="MFS_NepI_like"/>
    <property type="match status" value="1"/>
</dbReference>
<evidence type="ECO:0000313" key="9">
    <source>
        <dbReference type="Proteomes" id="UP000252792"/>
    </source>
</evidence>
<dbReference type="InterPro" id="IPR050189">
    <property type="entry name" value="MFS_Efflux_Transporters"/>
</dbReference>
<proteinExistence type="predicted"/>
<comment type="subcellular location">
    <subcellularLocation>
        <location evidence="1">Cell membrane</location>
        <topology evidence="1">Multi-pass membrane protein</topology>
    </subcellularLocation>
</comment>
<feature type="transmembrane region" description="Helical" evidence="6">
    <location>
        <begin position="131"/>
        <end position="153"/>
    </location>
</feature>
<evidence type="ECO:0000256" key="1">
    <source>
        <dbReference type="ARBA" id="ARBA00004651"/>
    </source>
</evidence>
<dbReference type="SUPFAM" id="SSF103473">
    <property type="entry name" value="MFS general substrate transporter"/>
    <property type="match status" value="1"/>
</dbReference>
<keyword evidence="4 6" id="KW-1133">Transmembrane helix</keyword>
<feature type="transmembrane region" description="Helical" evidence="6">
    <location>
        <begin position="72"/>
        <end position="92"/>
    </location>
</feature>
<keyword evidence="3 6" id="KW-0812">Transmembrane</keyword>
<feature type="transmembrane region" description="Helical" evidence="6">
    <location>
        <begin position="238"/>
        <end position="256"/>
    </location>
</feature>
<name>A0A366JCR7_9GAMM</name>
<keyword evidence="9" id="KW-1185">Reference proteome</keyword>
<keyword evidence="2" id="KW-1003">Cell membrane</keyword>
<dbReference type="Gene3D" id="1.20.1250.20">
    <property type="entry name" value="MFS general substrate transporter like domains"/>
    <property type="match status" value="2"/>
</dbReference>
<feature type="transmembrane region" description="Helical" evidence="6">
    <location>
        <begin position="7"/>
        <end position="28"/>
    </location>
</feature>
<feature type="transmembrane region" description="Helical" evidence="6">
    <location>
        <begin position="203"/>
        <end position="226"/>
    </location>
</feature>
<feature type="transmembrane region" description="Helical" evidence="6">
    <location>
        <begin position="98"/>
        <end position="119"/>
    </location>
</feature>
<dbReference type="InterPro" id="IPR011701">
    <property type="entry name" value="MFS"/>
</dbReference>
<evidence type="ECO:0000313" key="8">
    <source>
        <dbReference type="EMBL" id="RBP84771.1"/>
    </source>
</evidence>
<protein>
    <submittedName>
        <fullName evidence="8">DHA1 family inner membrane transport protein</fullName>
    </submittedName>
</protein>
<dbReference type="GO" id="GO:0005886">
    <property type="term" value="C:plasma membrane"/>
    <property type="evidence" value="ECO:0007669"/>
    <property type="project" value="UniProtKB-SubCell"/>
</dbReference>
<dbReference type="OrthoDB" id="9788453at2"/>
<comment type="caution">
    <text evidence="8">The sequence shown here is derived from an EMBL/GenBank/DDBJ whole genome shotgun (WGS) entry which is preliminary data.</text>
</comment>
<reference evidence="8 9" key="1">
    <citation type="submission" date="2018-06" db="EMBL/GenBank/DDBJ databases">
        <title>Genomic Encyclopedia of Type Strains, Phase III (KMG-III): the genomes of soil and plant-associated and newly described type strains.</title>
        <authorList>
            <person name="Whitman W."/>
        </authorList>
    </citation>
    <scope>NUCLEOTIDE SEQUENCE [LARGE SCALE GENOMIC DNA]</scope>
    <source>
        <strain evidence="8 9">CECT 7377</strain>
    </source>
</reference>
<organism evidence="8 9">
    <name type="scientific">Marinomonas rhizomae</name>
    <dbReference type="NCBI Taxonomy" id="491948"/>
    <lineage>
        <taxon>Bacteria</taxon>
        <taxon>Pseudomonadati</taxon>
        <taxon>Pseudomonadota</taxon>
        <taxon>Gammaproteobacteria</taxon>
        <taxon>Oceanospirillales</taxon>
        <taxon>Oceanospirillaceae</taxon>
        <taxon>Marinomonas</taxon>
    </lineage>
</organism>
<evidence type="ECO:0000256" key="3">
    <source>
        <dbReference type="ARBA" id="ARBA00022692"/>
    </source>
</evidence>
<dbReference type="InterPro" id="IPR020846">
    <property type="entry name" value="MFS_dom"/>
</dbReference>
<evidence type="ECO:0000256" key="6">
    <source>
        <dbReference type="SAM" id="Phobius"/>
    </source>
</evidence>
<dbReference type="EMBL" id="QNSE01000003">
    <property type="protein sequence ID" value="RBP84771.1"/>
    <property type="molecule type" value="Genomic_DNA"/>
</dbReference>
<dbReference type="AlphaFoldDB" id="A0A366JCR7"/>